<dbReference type="PANTHER" id="PTHR10963:SF24">
    <property type="entry name" value="GLYCOSIDASE C21B10.07-RELATED"/>
    <property type="match status" value="1"/>
</dbReference>
<dbReference type="GO" id="GO:0004553">
    <property type="term" value="F:hydrolase activity, hydrolyzing O-glycosyl compounds"/>
    <property type="evidence" value="ECO:0007669"/>
    <property type="project" value="InterPro"/>
</dbReference>
<sequence>MRSVLCVCASLLSLAGAVVGYELIHDYSGDSFFDGWDYYGKWDNLTLGNVTYLTQEAAQDQKLTYINGDGNAIIKVDNFTTVAKGQRRNSIRLTTQAFYDFGTLWVIDAKHLPYGCSVWPAFWSTAPNWPDGGEIDIIEGINEQVNNQFAIHTTEGCIHDKPTNQAGFNIDNDCSTASGCTVGINAPNNYESGFAAAGGGVYATQYDTAGIFIWFWSRDQVPADLTNNASSINVSAWGDPMASYPSDQACNVTQFFKPQNLIFDITLCGVWAGVPGIYDGTCYAAGPNHDCYLDNVVGNGSNYDEAYFEVSYVRTYATGAALSAAQASATATHSSSGSGSGSGSAAAKQTQTQKTTSDASHPRIAPRGVIAFSLCIGGLVAGSVLSLL</sequence>
<dbReference type="EMBL" id="KE504170">
    <property type="protein sequence ID" value="EPS97979.1"/>
    <property type="molecule type" value="Genomic_DNA"/>
</dbReference>
<dbReference type="SUPFAM" id="SSF49899">
    <property type="entry name" value="Concanavalin A-like lectins/glucanases"/>
    <property type="match status" value="1"/>
</dbReference>
<feature type="chain" id="PRO_5004563684" description="GH16 domain-containing protein" evidence="2">
    <location>
        <begin position="21"/>
        <end position="388"/>
    </location>
</feature>
<dbReference type="STRING" id="743788.S8FHU8"/>
<protein>
    <recommendedName>
        <fullName evidence="3">GH16 domain-containing protein</fullName>
    </recommendedName>
</protein>
<dbReference type="AlphaFoldDB" id="S8FHU8"/>
<dbReference type="CDD" id="cd02181">
    <property type="entry name" value="GH16_fungal_Lam16A_glucanase"/>
    <property type="match status" value="1"/>
</dbReference>
<organism evidence="4 5">
    <name type="scientific">Fomitopsis schrenkii</name>
    <name type="common">Brown rot fungus</name>
    <dbReference type="NCBI Taxonomy" id="2126942"/>
    <lineage>
        <taxon>Eukaryota</taxon>
        <taxon>Fungi</taxon>
        <taxon>Dikarya</taxon>
        <taxon>Basidiomycota</taxon>
        <taxon>Agaricomycotina</taxon>
        <taxon>Agaricomycetes</taxon>
        <taxon>Polyporales</taxon>
        <taxon>Fomitopsis</taxon>
    </lineage>
</organism>
<feature type="signal peptide" evidence="2">
    <location>
        <begin position="1"/>
        <end position="20"/>
    </location>
</feature>
<evidence type="ECO:0000313" key="5">
    <source>
        <dbReference type="Proteomes" id="UP000015241"/>
    </source>
</evidence>
<dbReference type="PANTHER" id="PTHR10963">
    <property type="entry name" value="GLYCOSYL HYDROLASE-RELATED"/>
    <property type="match status" value="1"/>
</dbReference>
<keyword evidence="2" id="KW-0732">Signal</keyword>
<evidence type="ECO:0000259" key="3">
    <source>
        <dbReference type="PROSITE" id="PS51762"/>
    </source>
</evidence>
<accession>S8FHU8</accession>
<reference evidence="4 5" key="1">
    <citation type="journal article" date="2012" name="Science">
        <title>The Paleozoic origin of enzymatic lignin decomposition reconstructed from 31 fungal genomes.</title>
        <authorList>
            <person name="Floudas D."/>
            <person name="Binder M."/>
            <person name="Riley R."/>
            <person name="Barry K."/>
            <person name="Blanchette R.A."/>
            <person name="Henrissat B."/>
            <person name="Martinez A.T."/>
            <person name="Otillar R."/>
            <person name="Spatafora J.W."/>
            <person name="Yadav J.S."/>
            <person name="Aerts A."/>
            <person name="Benoit I."/>
            <person name="Boyd A."/>
            <person name="Carlson A."/>
            <person name="Copeland A."/>
            <person name="Coutinho P.M."/>
            <person name="de Vries R.P."/>
            <person name="Ferreira P."/>
            <person name="Findley K."/>
            <person name="Foster B."/>
            <person name="Gaskell J."/>
            <person name="Glotzer D."/>
            <person name="Gorecki P."/>
            <person name="Heitman J."/>
            <person name="Hesse C."/>
            <person name="Hori C."/>
            <person name="Igarashi K."/>
            <person name="Jurgens J.A."/>
            <person name="Kallen N."/>
            <person name="Kersten P."/>
            <person name="Kohler A."/>
            <person name="Kuees U."/>
            <person name="Kumar T.K.A."/>
            <person name="Kuo A."/>
            <person name="LaButti K."/>
            <person name="Larrondo L.F."/>
            <person name="Lindquist E."/>
            <person name="Ling A."/>
            <person name="Lombard V."/>
            <person name="Lucas S."/>
            <person name="Lundell T."/>
            <person name="Martin R."/>
            <person name="McLaughlin D.J."/>
            <person name="Morgenstern I."/>
            <person name="Morin E."/>
            <person name="Murat C."/>
            <person name="Nagy L.G."/>
            <person name="Nolan M."/>
            <person name="Ohm R.A."/>
            <person name="Patyshakuliyeva A."/>
            <person name="Rokas A."/>
            <person name="Ruiz-Duenas F.J."/>
            <person name="Sabat G."/>
            <person name="Salamov A."/>
            <person name="Samejima M."/>
            <person name="Schmutz J."/>
            <person name="Slot J.C."/>
            <person name="St John F."/>
            <person name="Stenlid J."/>
            <person name="Sun H."/>
            <person name="Sun S."/>
            <person name="Syed K."/>
            <person name="Tsang A."/>
            <person name="Wiebenga A."/>
            <person name="Young D."/>
            <person name="Pisabarro A."/>
            <person name="Eastwood D.C."/>
            <person name="Martin F."/>
            <person name="Cullen D."/>
            <person name="Grigoriev I.V."/>
            <person name="Hibbett D.S."/>
        </authorList>
    </citation>
    <scope>NUCLEOTIDE SEQUENCE</scope>
    <source>
        <strain evidence="5">FP-58527</strain>
    </source>
</reference>
<feature type="region of interest" description="Disordered" evidence="1">
    <location>
        <begin position="333"/>
        <end position="361"/>
    </location>
</feature>
<dbReference type="InterPro" id="IPR050546">
    <property type="entry name" value="Glycosyl_Hydrlase_16"/>
</dbReference>
<dbReference type="InParanoid" id="S8FHU8"/>
<dbReference type="GO" id="GO:0009251">
    <property type="term" value="P:glucan catabolic process"/>
    <property type="evidence" value="ECO:0007669"/>
    <property type="project" value="TreeGrafter"/>
</dbReference>
<dbReference type="InterPro" id="IPR013320">
    <property type="entry name" value="ConA-like_dom_sf"/>
</dbReference>
<keyword evidence="5" id="KW-1185">Reference proteome</keyword>
<dbReference type="InterPro" id="IPR000757">
    <property type="entry name" value="Beta-glucanase-like"/>
</dbReference>
<evidence type="ECO:0000256" key="2">
    <source>
        <dbReference type="SAM" id="SignalP"/>
    </source>
</evidence>
<proteinExistence type="predicted"/>
<dbReference type="FunFam" id="2.60.120.200:FF:000179">
    <property type="entry name" value="Unplaced genomic scaffold supercont1.19, whole genome shotgun sequence"/>
    <property type="match status" value="1"/>
</dbReference>
<dbReference type="OrthoDB" id="192832at2759"/>
<dbReference type="Proteomes" id="UP000015241">
    <property type="component" value="Unassembled WGS sequence"/>
</dbReference>
<dbReference type="HOGENOM" id="CLU_016972_2_1_1"/>
<gene>
    <name evidence="4" type="ORF">FOMPIDRAFT_142689</name>
</gene>
<dbReference type="Gene3D" id="2.60.120.200">
    <property type="match status" value="1"/>
</dbReference>
<evidence type="ECO:0000256" key="1">
    <source>
        <dbReference type="SAM" id="MobiDB-lite"/>
    </source>
</evidence>
<feature type="compositionally biased region" description="Low complexity" evidence="1">
    <location>
        <begin position="333"/>
        <end position="356"/>
    </location>
</feature>
<evidence type="ECO:0000313" key="4">
    <source>
        <dbReference type="EMBL" id="EPS97979.1"/>
    </source>
</evidence>
<dbReference type="Pfam" id="PF26113">
    <property type="entry name" value="GH16_XgeA"/>
    <property type="match status" value="1"/>
</dbReference>
<name>S8FHU8_FOMSC</name>
<dbReference type="eggNOG" id="ENOG502SKEN">
    <property type="taxonomic scope" value="Eukaryota"/>
</dbReference>
<dbReference type="PROSITE" id="PS51762">
    <property type="entry name" value="GH16_2"/>
    <property type="match status" value="1"/>
</dbReference>
<feature type="domain" description="GH16" evidence="3">
    <location>
        <begin position="25"/>
        <end position="280"/>
    </location>
</feature>